<dbReference type="InterPro" id="IPR036236">
    <property type="entry name" value="Znf_C2H2_sf"/>
</dbReference>
<feature type="domain" description="C2H2-type" evidence="2">
    <location>
        <begin position="101"/>
        <end position="123"/>
    </location>
</feature>
<feature type="domain" description="U1-type" evidence="3">
    <location>
        <begin position="194"/>
        <end position="228"/>
    </location>
</feature>
<dbReference type="Pfam" id="PF12874">
    <property type="entry name" value="zf-met"/>
    <property type="match status" value="3"/>
</dbReference>
<dbReference type="EMBL" id="SDMP01000020">
    <property type="protein sequence ID" value="RYQ81786.1"/>
    <property type="molecule type" value="Genomic_DNA"/>
</dbReference>
<protein>
    <recommendedName>
        <fullName evidence="6">C2H2-type domain-containing protein</fullName>
    </recommendedName>
</protein>
<feature type="compositionally biased region" description="Polar residues" evidence="1">
    <location>
        <begin position="64"/>
        <end position="84"/>
    </location>
</feature>
<dbReference type="Proteomes" id="UP000289738">
    <property type="component" value="Chromosome B10"/>
</dbReference>
<evidence type="ECO:0000313" key="5">
    <source>
        <dbReference type="Proteomes" id="UP000289738"/>
    </source>
</evidence>
<organism evidence="4 5">
    <name type="scientific">Arachis hypogaea</name>
    <name type="common">Peanut</name>
    <dbReference type="NCBI Taxonomy" id="3818"/>
    <lineage>
        <taxon>Eukaryota</taxon>
        <taxon>Viridiplantae</taxon>
        <taxon>Streptophyta</taxon>
        <taxon>Embryophyta</taxon>
        <taxon>Tracheophyta</taxon>
        <taxon>Spermatophyta</taxon>
        <taxon>Magnoliopsida</taxon>
        <taxon>eudicotyledons</taxon>
        <taxon>Gunneridae</taxon>
        <taxon>Pentapetalae</taxon>
        <taxon>rosids</taxon>
        <taxon>fabids</taxon>
        <taxon>Fabales</taxon>
        <taxon>Fabaceae</taxon>
        <taxon>Papilionoideae</taxon>
        <taxon>50 kb inversion clade</taxon>
        <taxon>dalbergioids sensu lato</taxon>
        <taxon>Dalbergieae</taxon>
        <taxon>Pterocarpus clade</taxon>
        <taxon>Arachis</taxon>
    </lineage>
</organism>
<dbReference type="InterPro" id="IPR013087">
    <property type="entry name" value="Znf_C2H2_type"/>
</dbReference>
<feature type="domain" description="C2H2-type" evidence="2">
    <location>
        <begin position="197"/>
        <end position="221"/>
    </location>
</feature>
<dbReference type="SMART" id="SM00451">
    <property type="entry name" value="ZnF_U1"/>
    <property type="match status" value="3"/>
</dbReference>
<comment type="caution">
    <text evidence="4">The sequence shown here is derived from an EMBL/GenBank/DDBJ whole genome shotgun (WGS) entry which is preliminary data.</text>
</comment>
<gene>
    <name evidence="4" type="ORF">Ahy_B10g100387</name>
</gene>
<evidence type="ECO:0000259" key="3">
    <source>
        <dbReference type="SMART" id="SM00451"/>
    </source>
</evidence>
<dbReference type="STRING" id="3818.A0A444WWE0"/>
<name>A0A444WWE0_ARAHY</name>
<dbReference type="OrthoDB" id="434647at2759"/>
<evidence type="ECO:0000259" key="2">
    <source>
        <dbReference type="SMART" id="SM00355"/>
    </source>
</evidence>
<keyword evidence="5" id="KW-1185">Reference proteome</keyword>
<proteinExistence type="predicted"/>
<evidence type="ECO:0000313" key="4">
    <source>
        <dbReference type="EMBL" id="RYQ81786.1"/>
    </source>
</evidence>
<feature type="domain" description="U1-type" evidence="3">
    <location>
        <begin position="98"/>
        <end position="132"/>
    </location>
</feature>
<sequence length="243" mass="28001">MRLTQGIGKSSFEIMDGRCRKEENTMAVEIAIQRELAHRKKVAAPHLRSPNSNSTKEVFPLQVKSPSQALPGSTPRLSLSQHLSGTKRKKTLVNAEADNSVYCKICQVSCSSPFNLKQHLIGHKHREKLLELESGEKDGTSESNRSYERQWCDICKVSCMNEELLKLHFQGKKHKAQLQRLEFDQQGGVQLQNKQQKWCELCKLWCIDEFSFEQHLRGRKHILQLHAMEKEKNKLKEKDALIL</sequence>
<dbReference type="PANTHER" id="PTHR47487:SF8">
    <property type="entry name" value="OS08G0270900 PROTEIN"/>
    <property type="match status" value="1"/>
</dbReference>
<dbReference type="GO" id="GO:0003676">
    <property type="term" value="F:nucleic acid binding"/>
    <property type="evidence" value="ECO:0007669"/>
    <property type="project" value="InterPro"/>
</dbReference>
<dbReference type="GO" id="GO:0008270">
    <property type="term" value="F:zinc ion binding"/>
    <property type="evidence" value="ECO:0007669"/>
    <property type="project" value="InterPro"/>
</dbReference>
<dbReference type="SUPFAM" id="SSF57667">
    <property type="entry name" value="beta-beta-alpha zinc fingers"/>
    <property type="match status" value="3"/>
</dbReference>
<dbReference type="SMART" id="SM00355">
    <property type="entry name" value="ZnF_C2H2"/>
    <property type="match status" value="3"/>
</dbReference>
<accession>A0A444WWE0</accession>
<reference evidence="4 5" key="1">
    <citation type="submission" date="2019-01" db="EMBL/GenBank/DDBJ databases">
        <title>Sequencing of cultivated peanut Arachis hypogaea provides insights into genome evolution and oil improvement.</title>
        <authorList>
            <person name="Chen X."/>
        </authorList>
    </citation>
    <scope>NUCLEOTIDE SEQUENCE [LARGE SCALE GENOMIC DNA]</scope>
    <source>
        <strain evidence="5">cv. Fuhuasheng</strain>
        <tissue evidence="4">Leaves</tissue>
    </source>
</reference>
<feature type="domain" description="U1-type" evidence="3">
    <location>
        <begin position="147"/>
        <end position="181"/>
    </location>
</feature>
<evidence type="ECO:0000256" key="1">
    <source>
        <dbReference type="SAM" id="MobiDB-lite"/>
    </source>
</evidence>
<feature type="region of interest" description="Disordered" evidence="1">
    <location>
        <begin position="42"/>
        <end position="85"/>
    </location>
</feature>
<dbReference type="PANTHER" id="PTHR47487">
    <property type="entry name" value="OS06G0651300 PROTEIN-RELATED"/>
    <property type="match status" value="1"/>
</dbReference>
<dbReference type="AlphaFoldDB" id="A0A444WWE0"/>
<feature type="domain" description="C2H2-type" evidence="2">
    <location>
        <begin position="150"/>
        <end position="174"/>
    </location>
</feature>
<dbReference type="InterPro" id="IPR003604">
    <property type="entry name" value="Matrin/U1-like-C_Znf_C2H2"/>
</dbReference>
<dbReference type="Gene3D" id="3.30.160.60">
    <property type="entry name" value="Classic Zinc Finger"/>
    <property type="match status" value="3"/>
</dbReference>
<evidence type="ECO:0008006" key="6">
    <source>
        <dbReference type="Google" id="ProtNLM"/>
    </source>
</evidence>